<dbReference type="GeneID" id="14913085"/>
<keyword evidence="1" id="KW-0812">Transmembrane</keyword>
<dbReference type="KEGG" id="acan:ACA1_297320"/>
<sequence>MRSERTALTHRITDEEESAIVYDSLDTWWYKLQQKKLWIGIGVVVVVAVLAAVVLIVALSAGLSDDDDNDNKHKGTNYYESVTATNIQKHLAKLFATVRVPYHSLCCYNMPHI</sequence>
<dbReference type="Proteomes" id="UP000011083">
    <property type="component" value="Unassembled WGS sequence"/>
</dbReference>
<dbReference type="VEuPathDB" id="AmoebaDB:ACA1_297320"/>
<name>L8GHM4_ACACF</name>
<keyword evidence="1" id="KW-0472">Membrane</keyword>
<gene>
    <name evidence="2" type="ORF">ACA1_297320</name>
</gene>
<evidence type="ECO:0000313" key="2">
    <source>
        <dbReference type="EMBL" id="ELR12570.1"/>
    </source>
</evidence>
<keyword evidence="3" id="KW-1185">Reference proteome</keyword>
<evidence type="ECO:0000256" key="1">
    <source>
        <dbReference type="SAM" id="Phobius"/>
    </source>
</evidence>
<dbReference type="RefSeq" id="XP_004334583.1">
    <property type="nucleotide sequence ID" value="XM_004334535.1"/>
</dbReference>
<evidence type="ECO:0000313" key="3">
    <source>
        <dbReference type="Proteomes" id="UP000011083"/>
    </source>
</evidence>
<protein>
    <submittedName>
        <fullName evidence="2">Uncharacterized protein</fullName>
    </submittedName>
</protein>
<dbReference type="AlphaFoldDB" id="L8GHM4"/>
<accession>L8GHM4</accession>
<feature type="transmembrane region" description="Helical" evidence="1">
    <location>
        <begin position="37"/>
        <end position="63"/>
    </location>
</feature>
<keyword evidence="1" id="KW-1133">Transmembrane helix</keyword>
<dbReference type="EMBL" id="KB008106">
    <property type="protein sequence ID" value="ELR12570.1"/>
    <property type="molecule type" value="Genomic_DNA"/>
</dbReference>
<reference evidence="2 3" key="1">
    <citation type="journal article" date="2013" name="Genome Biol.">
        <title>Genome of Acanthamoeba castellanii highlights extensive lateral gene transfer and early evolution of tyrosine kinase signaling.</title>
        <authorList>
            <person name="Clarke M."/>
            <person name="Lohan A.J."/>
            <person name="Liu B."/>
            <person name="Lagkouvardos I."/>
            <person name="Roy S."/>
            <person name="Zafar N."/>
            <person name="Bertelli C."/>
            <person name="Schilde C."/>
            <person name="Kianianmomeni A."/>
            <person name="Burglin T.R."/>
            <person name="Frech C."/>
            <person name="Turcotte B."/>
            <person name="Kopec K.O."/>
            <person name="Synnott J.M."/>
            <person name="Choo C."/>
            <person name="Paponov I."/>
            <person name="Finkler A."/>
            <person name="Soon Heng Tan C."/>
            <person name="Hutchins A.P."/>
            <person name="Weinmeier T."/>
            <person name="Rattei T."/>
            <person name="Chu J.S."/>
            <person name="Gimenez G."/>
            <person name="Irimia M."/>
            <person name="Rigden D.J."/>
            <person name="Fitzpatrick D.A."/>
            <person name="Lorenzo-Morales J."/>
            <person name="Bateman A."/>
            <person name="Chiu C.H."/>
            <person name="Tang P."/>
            <person name="Hegemann P."/>
            <person name="Fromm H."/>
            <person name="Raoult D."/>
            <person name="Greub G."/>
            <person name="Miranda-Saavedra D."/>
            <person name="Chen N."/>
            <person name="Nash P."/>
            <person name="Ginger M.L."/>
            <person name="Horn M."/>
            <person name="Schaap P."/>
            <person name="Caler L."/>
            <person name="Loftus B."/>
        </authorList>
    </citation>
    <scope>NUCLEOTIDE SEQUENCE [LARGE SCALE GENOMIC DNA]</scope>
    <source>
        <strain evidence="2 3">Neff</strain>
    </source>
</reference>
<proteinExistence type="predicted"/>
<organism evidence="2 3">
    <name type="scientific">Acanthamoeba castellanii (strain ATCC 30010 / Neff)</name>
    <dbReference type="NCBI Taxonomy" id="1257118"/>
    <lineage>
        <taxon>Eukaryota</taxon>
        <taxon>Amoebozoa</taxon>
        <taxon>Discosea</taxon>
        <taxon>Longamoebia</taxon>
        <taxon>Centramoebida</taxon>
        <taxon>Acanthamoebidae</taxon>
        <taxon>Acanthamoeba</taxon>
    </lineage>
</organism>